<reference evidence="7" key="1">
    <citation type="submission" date="2010-07" db="EMBL/GenBank/DDBJ databases">
        <authorList>
            <consortium name="CONSOLIDER consortium CSD2007-00005"/>
            <person name="Guazzaroni M.-E."/>
            <person name="Richter M."/>
            <person name="Garcia-Salamanca A."/>
            <person name="Yarza P."/>
            <person name="Ferrer M."/>
        </authorList>
    </citation>
    <scope>NUCLEOTIDE SEQUENCE</scope>
</reference>
<evidence type="ECO:0000256" key="3">
    <source>
        <dbReference type="ARBA" id="ARBA00023002"/>
    </source>
</evidence>
<evidence type="ECO:0000256" key="1">
    <source>
        <dbReference type="ARBA" id="ARBA00005791"/>
    </source>
</evidence>
<evidence type="ECO:0000256" key="5">
    <source>
        <dbReference type="ARBA" id="ARBA00023284"/>
    </source>
</evidence>
<name>D9PK23_9ZZZZ</name>
<dbReference type="PANTHER" id="PTHR13887">
    <property type="entry name" value="GLUTATHIONE S-TRANSFERASE KAPPA"/>
    <property type="match status" value="1"/>
</dbReference>
<dbReference type="InterPro" id="IPR012336">
    <property type="entry name" value="Thioredoxin-like_fold"/>
</dbReference>
<organism evidence="7">
    <name type="scientific">sediment metagenome</name>
    <dbReference type="NCBI Taxonomy" id="749907"/>
    <lineage>
        <taxon>unclassified sequences</taxon>
        <taxon>metagenomes</taxon>
        <taxon>ecological metagenomes</taxon>
    </lineage>
</organism>
<dbReference type="PROSITE" id="PS51352">
    <property type="entry name" value="THIOREDOXIN_2"/>
    <property type="match status" value="1"/>
</dbReference>
<evidence type="ECO:0000256" key="2">
    <source>
        <dbReference type="ARBA" id="ARBA00022729"/>
    </source>
</evidence>
<dbReference type="GO" id="GO:0016491">
    <property type="term" value="F:oxidoreductase activity"/>
    <property type="evidence" value="ECO:0007669"/>
    <property type="project" value="UniProtKB-KW"/>
</dbReference>
<sequence>MEGGSSMKIKSAAFAFLSLFIGLAVSASSHAEVEMTIARTLSLDETPVDSALSAGGKYIFVLTDKGTVSVYTSDGKLNDTLSVDKSVDSIKAGPREEILLLVSSKTKTVQIAVLEFVQEINIAGSPFKGTAGAPVTIVLFTEFQCPYCSKMVSVINQVLEKNKANVRVVFKNFPIPNHPFARKAAAAALAAARQGKFWELHDRLFQNYDRLNDQVVQEQARQLRLDMQKFQTDMNDPQIAQQINQDYQDGVEAGVRGTPTVFVNGSLLRNNSLEGFQAAIDKELGKKGKK</sequence>
<reference evidence="7" key="2">
    <citation type="journal article" date="2011" name="Microb. Ecol.">
        <title>Taxonomic and Functional Metagenomic Profiling of the Microbial Community in the Anoxic Sediment of a Sub-saline Shallow Lake (Laguna de Carrizo, Central Spain).</title>
        <authorList>
            <person name="Ferrer M."/>
            <person name="Guazzaroni M.E."/>
            <person name="Richter M."/>
            <person name="Garcia-Salamanca A."/>
            <person name="Yarza P."/>
            <person name="Suarez-Suarez A."/>
            <person name="Solano J."/>
            <person name="Alcaide M."/>
            <person name="van Dillewijn P."/>
            <person name="Molina-Henares M.A."/>
            <person name="Lopez-Cortes N."/>
            <person name="Al-Ramahi Y."/>
            <person name="Guerrero C."/>
            <person name="Acosta A."/>
            <person name="de Eugenio L.I."/>
            <person name="Martinez V."/>
            <person name="Marques S."/>
            <person name="Rojo F."/>
            <person name="Santero E."/>
            <person name="Genilloud O."/>
            <person name="Perez-Perez J."/>
            <person name="Rossello-Mora R."/>
            <person name="Ramos J.L."/>
        </authorList>
    </citation>
    <scope>NUCLEOTIDE SEQUENCE</scope>
</reference>
<dbReference type="EMBL" id="ADZX01000576">
    <property type="protein sequence ID" value="EFK96094.1"/>
    <property type="molecule type" value="Genomic_DNA"/>
</dbReference>
<dbReference type="InterPro" id="IPR036249">
    <property type="entry name" value="Thioredoxin-like_sf"/>
</dbReference>
<keyword evidence="4" id="KW-1015">Disulfide bond</keyword>
<feature type="domain" description="Thioredoxin" evidence="6">
    <location>
        <begin position="107"/>
        <end position="285"/>
    </location>
</feature>
<evidence type="ECO:0000256" key="4">
    <source>
        <dbReference type="ARBA" id="ARBA00023157"/>
    </source>
</evidence>
<evidence type="ECO:0000313" key="7">
    <source>
        <dbReference type="EMBL" id="EFK96094.1"/>
    </source>
</evidence>
<gene>
    <name evidence="7" type="ORF">LDC_1888</name>
</gene>
<keyword evidence="2" id="KW-0732">Signal</keyword>
<accession>D9PK23</accession>
<dbReference type="AlphaFoldDB" id="D9PK23"/>
<dbReference type="InterPro" id="IPR013766">
    <property type="entry name" value="Thioredoxin_domain"/>
</dbReference>
<proteinExistence type="inferred from homology"/>
<dbReference type="SUPFAM" id="SSF52833">
    <property type="entry name" value="Thioredoxin-like"/>
    <property type="match status" value="1"/>
</dbReference>
<protein>
    <submittedName>
        <fullName evidence="7">Sodium proton antiporter</fullName>
    </submittedName>
</protein>
<dbReference type="Pfam" id="PF13462">
    <property type="entry name" value="Thioredoxin_4"/>
    <property type="match status" value="1"/>
</dbReference>
<keyword evidence="5" id="KW-0676">Redox-active center</keyword>
<comment type="similarity">
    <text evidence="1">Belongs to the thioredoxin family. DsbA subfamily.</text>
</comment>
<dbReference type="InterPro" id="IPR011044">
    <property type="entry name" value="Quino_amine_DH_bsu"/>
</dbReference>
<comment type="caution">
    <text evidence="7">The sequence shown here is derived from an EMBL/GenBank/DDBJ whole genome shotgun (WGS) entry which is preliminary data.</text>
</comment>
<evidence type="ECO:0000259" key="6">
    <source>
        <dbReference type="PROSITE" id="PS51352"/>
    </source>
</evidence>
<dbReference type="PANTHER" id="PTHR13887:SF14">
    <property type="entry name" value="DISULFIDE BOND FORMATION PROTEIN D"/>
    <property type="match status" value="1"/>
</dbReference>
<keyword evidence="3" id="KW-0560">Oxidoreductase</keyword>
<dbReference type="SUPFAM" id="SSF50969">
    <property type="entry name" value="YVTN repeat-like/Quinoprotein amine dehydrogenase"/>
    <property type="match status" value="1"/>
</dbReference>
<dbReference type="Gene3D" id="3.40.30.10">
    <property type="entry name" value="Glutaredoxin"/>
    <property type="match status" value="1"/>
</dbReference>